<dbReference type="PROSITE" id="PS50157">
    <property type="entry name" value="ZINC_FINGER_C2H2_2"/>
    <property type="match status" value="1"/>
</dbReference>
<protein>
    <recommendedName>
        <fullName evidence="1">C2H2-type domain-containing protein</fullName>
    </recommendedName>
</protein>
<accession>A0A6H1ZMA7</accession>
<reference evidence="2" key="1">
    <citation type="submission" date="2020-03" db="EMBL/GenBank/DDBJ databases">
        <title>The deep terrestrial virosphere.</title>
        <authorList>
            <person name="Holmfeldt K."/>
            <person name="Nilsson E."/>
            <person name="Simone D."/>
            <person name="Lopez-Fernandez M."/>
            <person name="Wu X."/>
            <person name="de Brujin I."/>
            <person name="Lundin D."/>
            <person name="Andersson A."/>
            <person name="Bertilsson S."/>
            <person name="Dopson M."/>
        </authorList>
    </citation>
    <scope>NUCLEOTIDE SEQUENCE</scope>
    <source>
        <strain evidence="2">TM448A01052</strain>
        <strain evidence="3">TM448B01192</strain>
    </source>
</reference>
<proteinExistence type="predicted"/>
<dbReference type="InterPro" id="IPR013087">
    <property type="entry name" value="Znf_C2H2_type"/>
</dbReference>
<dbReference type="AlphaFoldDB" id="A0A6H1ZMA7"/>
<gene>
    <name evidence="2" type="ORF">TM448A01052_0013</name>
    <name evidence="3" type="ORF">TM448B01192_0005</name>
</gene>
<evidence type="ECO:0000313" key="3">
    <source>
        <dbReference type="EMBL" id="QJH98098.1"/>
    </source>
</evidence>
<dbReference type="EMBL" id="MT144716">
    <property type="protein sequence ID" value="QJH98098.1"/>
    <property type="molecule type" value="Genomic_DNA"/>
</dbReference>
<evidence type="ECO:0000313" key="2">
    <source>
        <dbReference type="EMBL" id="QJA48612.1"/>
    </source>
</evidence>
<dbReference type="EMBL" id="MT144092">
    <property type="protein sequence ID" value="QJA48612.1"/>
    <property type="molecule type" value="Genomic_DNA"/>
</dbReference>
<name>A0A6H1ZMA7_9ZZZZ</name>
<evidence type="ECO:0000259" key="1">
    <source>
        <dbReference type="PROSITE" id="PS50157"/>
    </source>
</evidence>
<feature type="domain" description="C2H2-type" evidence="1">
    <location>
        <begin position="55"/>
        <end position="80"/>
    </location>
</feature>
<organism evidence="2">
    <name type="scientific">viral metagenome</name>
    <dbReference type="NCBI Taxonomy" id="1070528"/>
    <lineage>
        <taxon>unclassified sequences</taxon>
        <taxon>metagenomes</taxon>
        <taxon>organismal metagenomes</taxon>
    </lineage>
</organism>
<sequence length="80" mass="9060">MVERTSRVKFIANGVKKRIYYHPDGSPTKPLPADSYSLRHYLAKGFTLEPPKRSFVCENCGKEFDFAIALGGHKRGCNKK</sequence>